<evidence type="ECO:0000313" key="3">
    <source>
        <dbReference type="Proteomes" id="UP000198211"/>
    </source>
</evidence>
<dbReference type="EMBL" id="NBNE01000626">
    <property type="protein sequence ID" value="OWZ18205.1"/>
    <property type="molecule type" value="Genomic_DNA"/>
</dbReference>
<comment type="caution">
    <text evidence="2">The sequence shown here is derived from an EMBL/GenBank/DDBJ whole genome shotgun (WGS) entry which is preliminary data.</text>
</comment>
<dbReference type="AlphaFoldDB" id="A0A225WKN5"/>
<feature type="compositionally biased region" description="Basic and acidic residues" evidence="1">
    <location>
        <begin position="73"/>
        <end position="84"/>
    </location>
</feature>
<proteinExistence type="predicted"/>
<evidence type="ECO:0008006" key="4">
    <source>
        <dbReference type="Google" id="ProtNLM"/>
    </source>
</evidence>
<sequence>MSTRRTNRNQGTTGAASDTPAVQDAALLPTATAQDAPAGPNPVAAVPTGAGGAPEPDDEPNPATTNGDGVDGETGKRTGRIDLKNVKMEPFSGTVPTGAYDTGVRDCAKKSALSIFLTGSARRWLKTYRVENPSATFEATGSALVAKFRPNLTDQEITARIYSEGKRAAETYQEYADRLLQMTLEESTTRPTCSTHWVPSCGWLGHNGRTFCKLTSMGNKTRRQPC</sequence>
<dbReference type="OrthoDB" id="116720at2759"/>
<feature type="region of interest" description="Disordered" evidence="1">
    <location>
        <begin position="1"/>
        <end position="84"/>
    </location>
</feature>
<organism evidence="2 3">
    <name type="scientific">Phytophthora megakarya</name>
    <dbReference type="NCBI Taxonomy" id="4795"/>
    <lineage>
        <taxon>Eukaryota</taxon>
        <taxon>Sar</taxon>
        <taxon>Stramenopiles</taxon>
        <taxon>Oomycota</taxon>
        <taxon>Peronosporomycetes</taxon>
        <taxon>Peronosporales</taxon>
        <taxon>Peronosporaceae</taxon>
        <taxon>Phytophthora</taxon>
    </lineage>
</organism>
<keyword evidence="3" id="KW-1185">Reference proteome</keyword>
<accession>A0A225WKN5</accession>
<reference evidence="3" key="1">
    <citation type="submission" date="2017-03" db="EMBL/GenBank/DDBJ databases">
        <title>Phytopthora megakarya and P. palmivora, two closely related causual agents of cacao black pod achieved similar genome size and gene model numbers by different mechanisms.</title>
        <authorList>
            <person name="Ali S."/>
            <person name="Shao J."/>
            <person name="Larry D.J."/>
            <person name="Kronmiller B."/>
            <person name="Shen D."/>
            <person name="Strem M.D."/>
            <person name="Melnick R.L."/>
            <person name="Guiltinan M.J."/>
            <person name="Tyler B.M."/>
            <person name="Meinhardt L.W."/>
            <person name="Bailey B.A."/>
        </authorList>
    </citation>
    <scope>NUCLEOTIDE SEQUENCE [LARGE SCALE GENOMIC DNA]</scope>
    <source>
        <strain evidence="3">zdho120</strain>
    </source>
</reference>
<feature type="compositionally biased region" description="Low complexity" evidence="1">
    <location>
        <begin position="36"/>
        <end position="48"/>
    </location>
</feature>
<dbReference type="Proteomes" id="UP000198211">
    <property type="component" value="Unassembled WGS sequence"/>
</dbReference>
<feature type="compositionally biased region" description="Low complexity" evidence="1">
    <location>
        <begin position="1"/>
        <end position="14"/>
    </location>
</feature>
<name>A0A225WKN5_9STRA</name>
<protein>
    <recommendedName>
        <fullName evidence="4">Retrotransposon gag domain-containing protein</fullName>
    </recommendedName>
</protein>
<evidence type="ECO:0000256" key="1">
    <source>
        <dbReference type="SAM" id="MobiDB-lite"/>
    </source>
</evidence>
<evidence type="ECO:0000313" key="2">
    <source>
        <dbReference type="EMBL" id="OWZ18205.1"/>
    </source>
</evidence>
<gene>
    <name evidence="2" type="ORF">PHMEG_0007753</name>
</gene>